<evidence type="ECO:0000313" key="5">
    <source>
        <dbReference type="Proteomes" id="UP001174210"/>
    </source>
</evidence>
<dbReference type="PANTHER" id="PTHR35526:SF3">
    <property type="entry name" value="ANTI-SIGMA-F FACTOR RSBW"/>
    <property type="match status" value="1"/>
</dbReference>
<dbReference type="PANTHER" id="PTHR35526">
    <property type="entry name" value="ANTI-SIGMA-F FACTOR RSBW-RELATED"/>
    <property type="match status" value="1"/>
</dbReference>
<feature type="domain" description="Histidine kinase/HSP90-like ATPase" evidence="3">
    <location>
        <begin position="12"/>
        <end position="129"/>
    </location>
</feature>
<proteinExistence type="predicted"/>
<feature type="region of interest" description="Disordered" evidence="2">
    <location>
        <begin position="84"/>
        <end position="103"/>
    </location>
</feature>
<dbReference type="InterPro" id="IPR036890">
    <property type="entry name" value="HATPase_C_sf"/>
</dbReference>
<dbReference type="Pfam" id="PF13581">
    <property type="entry name" value="HATPase_c_2"/>
    <property type="match status" value="1"/>
</dbReference>
<evidence type="ECO:0000256" key="1">
    <source>
        <dbReference type="ARBA" id="ARBA00022527"/>
    </source>
</evidence>
<keyword evidence="5" id="KW-1185">Reference proteome</keyword>
<sequence length="141" mass="15284">MTDGFRAEFLAPADAEAIDRVHLLFEELAVRRPDLAEDRRSAFELAVVEVVTNVIQHGSEGTRARVQLELGHTDDGLRAEVTDDAAPADVDVSGATMPDPDDFGESGRGLALIGLLVDEFVHEPLPHGNRWTLVSRAASSR</sequence>
<keyword evidence="1" id="KW-0418">Kinase</keyword>
<dbReference type="EMBL" id="JAROCB010000003">
    <property type="protein sequence ID" value="MDN4597742.1"/>
    <property type="molecule type" value="Genomic_DNA"/>
</dbReference>
<keyword evidence="4" id="KW-0547">Nucleotide-binding</keyword>
<keyword evidence="4" id="KW-0067">ATP-binding</keyword>
<dbReference type="CDD" id="cd16936">
    <property type="entry name" value="HATPase_RsbW-like"/>
    <property type="match status" value="1"/>
</dbReference>
<name>A0ABT8IYD8_9MICO</name>
<comment type="caution">
    <text evidence="4">The sequence shown here is derived from an EMBL/GenBank/DDBJ whole genome shotgun (WGS) entry which is preliminary data.</text>
</comment>
<dbReference type="InterPro" id="IPR050267">
    <property type="entry name" value="Anti-sigma-factor_SerPK"/>
</dbReference>
<keyword evidence="1" id="KW-0723">Serine/threonine-protein kinase</keyword>
<protein>
    <submittedName>
        <fullName evidence="4">ATP-binding protein</fullName>
    </submittedName>
</protein>
<dbReference type="Proteomes" id="UP001174210">
    <property type="component" value="Unassembled WGS sequence"/>
</dbReference>
<keyword evidence="1" id="KW-0808">Transferase</keyword>
<accession>A0ABT8IYD8</accession>
<evidence type="ECO:0000256" key="2">
    <source>
        <dbReference type="SAM" id="MobiDB-lite"/>
    </source>
</evidence>
<evidence type="ECO:0000313" key="4">
    <source>
        <dbReference type="EMBL" id="MDN4597742.1"/>
    </source>
</evidence>
<dbReference type="SUPFAM" id="SSF55874">
    <property type="entry name" value="ATPase domain of HSP90 chaperone/DNA topoisomerase II/histidine kinase"/>
    <property type="match status" value="1"/>
</dbReference>
<dbReference type="GO" id="GO:0005524">
    <property type="term" value="F:ATP binding"/>
    <property type="evidence" value="ECO:0007669"/>
    <property type="project" value="UniProtKB-KW"/>
</dbReference>
<reference evidence="4" key="1">
    <citation type="submission" date="2023-03" db="EMBL/GenBank/DDBJ databases">
        <title>MT1 and MT2 Draft Genomes of Novel Species.</title>
        <authorList>
            <person name="Venkateswaran K."/>
        </authorList>
    </citation>
    <scope>NUCLEOTIDE SEQUENCE</scope>
    <source>
        <strain evidence="4">F6_8S_P_1A</strain>
    </source>
</reference>
<dbReference type="RefSeq" id="WP_301218958.1">
    <property type="nucleotide sequence ID" value="NZ_JAROCB010000003.1"/>
</dbReference>
<evidence type="ECO:0000259" key="3">
    <source>
        <dbReference type="Pfam" id="PF13581"/>
    </source>
</evidence>
<dbReference type="Gene3D" id="3.30.565.10">
    <property type="entry name" value="Histidine kinase-like ATPase, C-terminal domain"/>
    <property type="match status" value="1"/>
</dbReference>
<gene>
    <name evidence="4" type="ORF">P5G59_11370</name>
</gene>
<organism evidence="4 5">
    <name type="scientific">Leifsonia virtsii</name>
    <dbReference type="NCBI Taxonomy" id="3035915"/>
    <lineage>
        <taxon>Bacteria</taxon>
        <taxon>Bacillati</taxon>
        <taxon>Actinomycetota</taxon>
        <taxon>Actinomycetes</taxon>
        <taxon>Micrococcales</taxon>
        <taxon>Microbacteriaceae</taxon>
        <taxon>Leifsonia</taxon>
    </lineage>
</organism>
<dbReference type="InterPro" id="IPR003594">
    <property type="entry name" value="HATPase_dom"/>
</dbReference>